<feature type="compositionally biased region" description="Acidic residues" evidence="1">
    <location>
        <begin position="19"/>
        <end position="46"/>
    </location>
</feature>
<feature type="region of interest" description="Disordered" evidence="1">
    <location>
        <begin position="273"/>
        <end position="344"/>
    </location>
</feature>
<reference evidence="2" key="1">
    <citation type="submission" date="2022-04" db="EMBL/GenBank/DDBJ databases">
        <title>Carnegiea gigantea Genome sequencing and assembly v2.</title>
        <authorList>
            <person name="Copetti D."/>
            <person name="Sanderson M.J."/>
            <person name="Burquez A."/>
            <person name="Wojciechowski M.F."/>
        </authorList>
    </citation>
    <scope>NUCLEOTIDE SEQUENCE</scope>
    <source>
        <strain evidence="2">SGP5-SGP5p</strain>
        <tissue evidence="2">Aerial part</tissue>
    </source>
</reference>
<dbReference type="OrthoDB" id="687700at2759"/>
<feature type="compositionally biased region" description="Low complexity" evidence="1">
    <location>
        <begin position="327"/>
        <end position="344"/>
    </location>
</feature>
<feature type="region of interest" description="Disordered" evidence="1">
    <location>
        <begin position="226"/>
        <end position="250"/>
    </location>
</feature>
<feature type="compositionally biased region" description="Polar residues" evidence="1">
    <location>
        <begin position="312"/>
        <end position="326"/>
    </location>
</feature>
<dbReference type="Proteomes" id="UP001153076">
    <property type="component" value="Unassembled WGS sequence"/>
</dbReference>
<feature type="region of interest" description="Disordered" evidence="1">
    <location>
        <begin position="1"/>
        <end position="49"/>
    </location>
</feature>
<protein>
    <submittedName>
        <fullName evidence="2">Uncharacterized protein</fullName>
    </submittedName>
</protein>
<evidence type="ECO:0000256" key="1">
    <source>
        <dbReference type="SAM" id="MobiDB-lite"/>
    </source>
</evidence>
<sequence>MAGNSDSDYDEGKDSEGSDKDDEVSLEEEGKEEDDDSDNDLDEDVRDGETPKCNFANAYFIDDDEKLVKNYFSKINSLASYSWITKTLQREYKVKPEMKVVDLQNLLMERYGLDSPNYIVRRGVKLHNLYYTTANGYNQFVHHKAVVAIHKDSLAAYTCFMKEPLEHWTRYTFDPSIKVPDNTTNFVESFNACIEKFRYKPSIDNYKQVYDVVMHPIPDPVFWKHRDMPKLRPPPVKKRGPGRPETVRRKDVTEGAQFYISTTCKCSICHQFGHNSRSHSGPRGQLVMRSKTLRKSRNIEGKRSRGRPPKESNASNKKQKTSHLIVSSSQPPQSQPSQSQSRDN</sequence>
<gene>
    <name evidence="2" type="ORF">Cgig2_033509</name>
</gene>
<keyword evidence="3" id="KW-1185">Reference proteome</keyword>
<dbReference type="EMBL" id="JAKOGI010000595">
    <property type="protein sequence ID" value="KAJ8432636.1"/>
    <property type="molecule type" value="Genomic_DNA"/>
</dbReference>
<accession>A0A9Q1JXC7</accession>
<evidence type="ECO:0000313" key="3">
    <source>
        <dbReference type="Proteomes" id="UP001153076"/>
    </source>
</evidence>
<name>A0A9Q1JXC7_9CARY</name>
<evidence type="ECO:0000313" key="2">
    <source>
        <dbReference type="EMBL" id="KAJ8432636.1"/>
    </source>
</evidence>
<dbReference type="AlphaFoldDB" id="A0A9Q1JXC7"/>
<proteinExistence type="predicted"/>
<comment type="caution">
    <text evidence="2">The sequence shown here is derived from an EMBL/GenBank/DDBJ whole genome shotgun (WGS) entry which is preliminary data.</text>
</comment>
<organism evidence="2 3">
    <name type="scientific">Carnegiea gigantea</name>
    <dbReference type="NCBI Taxonomy" id="171969"/>
    <lineage>
        <taxon>Eukaryota</taxon>
        <taxon>Viridiplantae</taxon>
        <taxon>Streptophyta</taxon>
        <taxon>Embryophyta</taxon>
        <taxon>Tracheophyta</taxon>
        <taxon>Spermatophyta</taxon>
        <taxon>Magnoliopsida</taxon>
        <taxon>eudicotyledons</taxon>
        <taxon>Gunneridae</taxon>
        <taxon>Pentapetalae</taxon>
        <taxon>Caryophyllales</taxon>
        <taxon>Cactineae</taxon>
        <taxon>Cactaceae</taxon>
        <taxon>Cactoideae</taxon>
        <taxon>Echinocereeae</taxon>
        <taxon>Carnegiea</taxon>
    </lineage>
</organism>